<feature type="domain" description="C3H1-type" evidence="6">
    <location>
        <begin position="6"/>
        <end position="34"/>
    </location>
</feature>
<dbReference type="FunFam" id="4.10.1000.10:FF:000002">
    <property type="entry name" value="Zinc finger protein 36, C3H1 type-like 1"/>
    <property type="match status" value="1"/>
</dbReference>
<evidence type="ECO:0000259" key="6">
    <source>
        <dbReference type="PROSITE" id="PS50103"/>
    </source>
</evidence>
<dbReference type="InterPro" id="IPR000571">
    <property type="entry name" value="Znf_CCCH"/>
</dbReference>
<proteinExistence type="predicted"/>
<feature type="zinc finger region" description="C3H1-type" evidence="5">
    <location>
        <begin position="6"/>
        <end position="34"/>
    </location>
</feature>
<evidence type="ECO:0000256" key="5">
    <source>
        <dbReference type="PROSITE-ProRule" id="PRU00723"/>
    </source>
</evidence>
<dbReference type="GO" id="GO:0003729">
    <property type="term" value="F:mRNA binding"/>
    <property type="evidence" value="ECO:0007669"/>
    <property type="project" value="InterPro"/>
</dbReference>
<feature type="non-terminal residue" evidence="7">
    <location>
        <position position="1"/>
    </location>
</feature>
<keyword evidence="2" id="KW-0677">Repeat</keyword>
<dbReference type="SUPFAM" id="SSF90229">
    <property type="entry name" value="CCCH zinc finger"/>
    <property type="match status" value="1"/>
</dbReference>
<gene>
    <name evidence="7" type="ORF">g.6434</name>
</gene>
<evidence type="ECO:0000256" key="1">
    <source>
        <dbReference type="ARBA" id="ARBA00022723"/>
    </source>
</evidence>
<keyword evidence="4 5" id="KW-0862">Zinc</keyword>
<sequence length="220" mass="24294">VERHPKYKTEICRTFWLEGSCPYGKRCCFAHLDNADLVEKAKKLSTLQKQATHKDCENAQLSAFRFAIDDAFPGCSEESGMSVRGRGSRHNGKLLSASILVPSGCAGEADEFPGSRHRAESTSGTLRACSGVKRADSTDEVRYGTAPDLFSNSTRLNGTFVARKEAFTFSKYCSGSFAPASPSKLYAVSSRKSTWALNKINPWRDEPLNFVCGEWEEPQM</sequence>
<dbReference type="InterPro" id="IPR036855">
    <property type="entry name" value="Znf_CCCH_sf"/>
</dbReference>
<dbReference type="EMBL" id="GECU01002840">
    <property type="protein sequence ID" value="JAT04867.1"/>
    <property type="molecule type" value="Transcribed_RNA"/>
</dbReference>
<keyword evidence="1 5" id="KW-0479">Metal-binding</keyword>
<dbReference type="InterPro" id="IPR045877">
    <property type="entry name" value="ZFP36-like"/>
</dbReference>
<evidence type="ECO:0000313" key="7">
    <source>
        <dbReference type="EMBL" id="JAT04867.1"/>
    </source>
</evidence>
<dbReference type="Gene3D" id="4.10.1000.10">
    <property type="entry name" value="Zinc finger, CCCH-type"/>
    <property type="match status" value="1"/>
</dbReference>
<dbReference type="PANTHER" id="PTHR12547:SF18">
    <property type="entry name" value="PROTEIN TIS11"/>
    <property type="match status" value="1"/>
</dbReference>
<dbReference type="PANTHER" id="PTHR12547">
    <property type="entry name" value="CCCH ZINC FINGER/TIS11-RELATED"/>
    <property type="match status" value="1"/>
</dbReference>
<dbReference type="AlphaFoldDB" id="A0A1B6K084"/>
<name>A0A1B6K084_9HEMI</name>
<organism evidence="7">
    <name type="scientific">Homalodisca liturata</name>
    <dbReference type="NCBI Taxonomy" id="320908"/>
    <lineage>
        <taxon>Eukaryota</taxon>
        <taxon>Metazoa</taxon>
        <taxon>Ecdysozoa</taxon>
        <taxon>Arthropoda</taxon>
        <taxon>Hexapoda</taxon>
        <taxon>Insecta</taxon>
        <taxon>Pterygota</taxon>
        <taxon>Neoptera</taxon>
        <taxon>Paraneoptera</taxon>
        <taxon>Hemiptera</taxon>
        <taxon>Auchenorrhyncha</taxon>
        <taxon>Membracoidea</taxon>
        <taxon>Cicadellidae</taxon>
        <taxon>Cicadellinae</taxon>
        <taxon>Proconiini</taxon>
        <taxon>Homalodisca</taxon>
    </lineage>
</organism>
<evidence type="ECO:0000256" key="3">
    <source>
        <dbReference type="ARBA" id="ARBA00022771"/>
    </source>
</evidence>
<evidence type="ECO:0000256" key="4">
    <source>
        <dbReference type="ARBA" id="ARBA00022833"/>
    </source>
</evidence>
<protein>
    <recommendedName>
        <fullName evidence="6">C3H1-type domain-containing protein</fullName>
    </recommendedName>
</protein>
<dbReference type="GO" id="GO:0008270">
    <property type="term" value="F:zinc ion binding"/>
    <property type="evidence" value="ECO:0007669"/>
    <property type="project" value="UniProtKB-KW"/>
</dbReference>
<dbReference type="PROSITE" id="PS50103">
    <property type="entry name" value="ZF_C3H1"/>
    <property type="match status" value="1"/>
</dbReference>
<dbReference type="SMART" id="SM00356">
    <property type="entry name" value="ZnF_C3H1"/>
    <property type="match status" value="1"/>
</dbReference>
<evidence type="ECO:0000256" key="2">
    <source>
        <dbReference type="ARBA" id="ARBA00022737"/>
    </source>
</evidence>
<accession>A0A1B6K084</accession>
<dbReference type="Pfam" id="PF00642">
    <property type="entry name" value="zf-CCCH"/>
    <property type="match status" value="1"/>
</dbReference>
<reference evidence="7" key="1">
    <citation type="submission" date="2015-11" db="EMBL/GenBank/DDBJ databases">
        <title>De novo transcriptome assembly of four potential Pierce s Disease insect vectors from Arizona vineyards.</title>
        <authorList>
            <person name="Tassone E.E."/>
        </authorList>
    </citation>
    <scope>NUCLEOTIDE SEQUENCE</scope>
</reference>
<keyword evidence="3 5" id="KW-0863">Zinc-finger</keyword>